<dbReference type="AlphaFoldDB" id="A0A381X123"/>
<evidence type="ECO:0000313" key="3">
    <source>
        <dbReference type="EMBL" id="SVA58282.1"/>
    </source>
</evidence>
<dbReference type="EMBL" id="UINC01013499">
    <property type="protein sequence ID" value="SVA58282.1"/>
    <property type="molecule type" value="Genomic_DNA"/>
</dbReference>
<reference evidence="3" key="1">
    <citation type="submission" date="2018-05" db="EMBL/GenBank/DDBJ databases">
        <authorList>
            <person name="Lanie J.A."/>
            <person name="Ng W.-L."/>
            <person name="Kazmierczak K.M."/>
            <person name="Andrzejewski T.M."/>
            <person name="Davidsen T.M."/>
            <person name="Wayne K.J."/>
            <person name="Tettelin H."/>
            <person name="Glass J.I."/>
            <person name="Rusch D."/>
            <person name="Podicherti R."/>
            <person name="Tsui H.-C.T."/>
            <person name="Winkler M.E."/>
        </authorList>
    </citation>
    <scope>NUCLEOTIDE SEQUENCE</scope>
</reference>
<dbReference type="NCBIfam" id="NF003967">
    <property type="entry name" value="PRK05461.1"/>
    <property type="match status" value="1"/>
</dbReference>
<dbReference type="Gene3D" id="2.60.40.1470">
    <property type="entry name" value="ApaG domain"/>
    <property type="match status" value="1"/>
</dbReference>
<organism evidence="3">
    <name type="scientific">marine metagenome</name>
    <dbReference type="NCBI Taxonomy" id="408172"/>
    <lineage>
        <taxon>unclassified sequences</taxon>
        <taxon>metagenomes</taxon>
        <taxon>ecological metagenomes</taxon>
    </lineage>
</organism>
<sequence>VPTDQTSFSSPDKFTSKKTTRGICIRVSAKYSPEHSDPPRQLWRFIYTVTITNESNDQVQLISRHWVITDAANHIEEVKGLGVVGRQPTLDPGESFEYSSNCPLRTPFGTMHGTYQMVAADGNRFDATIAEFTLSGPYTLH</sequence>
<dbReference type="InterPro" id="IPR036767">
    <property type="entry name" value="ApaG_sf"/>
</dbReference>
<dbReference type="PANTHER" id="PTHR47191:SF2">
    <property type="entry name" value="OS05G0170800 PROTEIN"/>
    <property type="match status" value="1"/>
</dbReference>
<name>A0A381X123_9ZZZZ</name>
<proteinExistence type="inferred from homology"/>
<evidence type="ECO:0000259" key="2">
    <source>
        <dbReference type="PROSITE" id="PS51087"/>
    </source>
</evidence>
<dbReference type="InterPro" id="IPR007474">
    <property type="entry name" value="ApaG_domain"/>
</dbReference>
<dbReference type="PROSITE" id="PS51087">
    <property type="entry name" value="APAG"/>
    <property type="match status" value="1"/>
</dbReference>
<dbReference type="Pfam" id="PF04379">
    <property type="entry name" value="DUF525"/>
    <property type="match status" value="1"/>
</dbReference>
<feature type="domain" description="ApaG" evidence="2">
    <location>
        <begin position="17"/>
        <end position="141"/>
    </location>
</feature>
<dbReference type="InterPro" id="IPR050718">
    <property type="entry name" value="ApaG-like"/>
</dbReference>
<gene>
    <name evidence="3" type="ORF">METZ01_LOCUS111136</name>
</gene>
<dbReference type="HAMAP" id="MF_00791">
    <property type="entry name" value="ApaG"/>
    <property type="match status" value="1"/>
</dbReference>
<feature type="non-terminal residue" evidence="3">
    <location>
        <position position="1"/>
    </location>
</feature>
<dbReference type="InterPro" id="IPR023065">
    <property type="entry name" value="Uncharacterised_ApaG"/>
</dbReference>
<dbReference type="SUPFAM" id="SSF110069">
    <property type="entry name" value="ApaG-like"/>
    <property type="match status" value="1"/>
</dbReference>
<evidence type="ECO:0000256" key="1">
    <source>
        <dbReference type="ARBA" id="ARBA00017693"/>
    </source>
</evidence>
<dbReference type="PANTHER" id="PTHR47191">
    <property type="entry name" value="OS05G0170800 PROTEIN"/>
    <property type="match status" value="1"/>
</dbReference>
<accession>A0A381X123</accession>
<protein>
    <recommendedName>
        <fullName evidence="1">Protein ApaG</fullName>
    </recommendedName>
</protein>